<name>A0A106C1F5_SHEFR</name>
<protein>
    <submittedName>
        <fullName evidence="2">Uncharacterized protein</fullName>
    </submittedName>
</protein>
<evidence type="ECO:0000313" key="3">
    <source>
        <dbReference type="Proteomes" id="UP000055702"/>
    </source>
</evidence>
<dbReference type="AlphaFoldDB" id="A0A106C1F5"/>
<proteinExistence type="predicted"/>
<dbReference type="RefSeq" id="WP_059745369.1">
    <property type="nucleotide sequence ID" value="NZ_JBOZOX010000003.1"/>
</dbReference>
<evidence type="ECO:0000256" key="1">
    <source>
        <dbReference type="SAM" id="MobiDB-lite"/>
    </source>
</evidence>
<sequence length="447" mass="50247">MKWLIVVAISWSIGFISFPLIWPNDTPNTTEHRGLFSKTQLTNTSKSVSTGQSNITSENNLPHNTHDREAFKASLSNDETPYMSIFRIMQLAEQDPLEALLVAEETQHEDLYGLILEIAGKMQFSNVISWLEQQKSTEQYESLLDGYLRGLASVNPQQALSDVELLAVEPMKSSIIMSIVDSWANTDAIAAFEWLKQQTETQSTLKMYLNTMYYYIEQSPNEAANLISSLPLNESTNYLITSMVYQLVEKNTQDAIDWLDTIAVEQRASGIFIISRKMAETDPEAALVFLNNQKQAYDLNQDYFNSALAEIASVEPNMMLARIDNYEANVQRDIIINASYALAEHSEVDFLQVINSLSDDNKDIAFRQRSAQLSQTDPQQAFNVAERINDTTIRLESIAGTVNVWSGFDKRAALTAIDNSTLLTASQKAEISSQIQLQLTSSNIIYP</sequence>
<organism evidence="2">
    <name type="scientific">Shewanella frigidimarina</name>
    <dbReference type="NCBI Taxonomy" id="56812"/>
    <lineage>
        <taxon>Bacteria</taxon>
        <taxon>Pseudomonadati</taxon>
        <taxon>Pseudomonadota</taxon>
        <taxon>Gammaproteobacteria</taxon>
        <taxon>Alteromonadales</taxon>
        <taxon>Shewanellaceae</taxon>
        <taxon>Shewanella</taxon>
    </lineage>
</organism>
<evidence type="ECO:0000313" key="2">
    <source>
        <dbReference type="EMBL" id="KVX02473.1"/>
    </source>
</evidence>
<feature type="region of interest" description="Disordered" evidence="1">
    <location>
        <begin position="43"/>
        <end position="64"/>
    </location>
</feature>
<comment type="caution">
    <text evidence="2">The sequence shown here is derived from an EMBL/GenBank/DDBJ whole genome shotgun (WGS) entry which is preliminary data.</text>
</comment>
<accession>A0A106C1F5</accession>
<reference evidence="2 3" key="1">
    <citation type="submission" date="2016-01" db="EMBL/GenBank/DDBJ databases">
        <title>Draft genome of the antarctic isolate Shewanella frigidimarina Ag06-30.</title>
        <authorList>
            <person name="Parmeciano Di Noto G."/>
            <person name="Vazquez S."/>
            <person name="Mac Cormack W."/>
            <person name="Iriarte A."/>
            <person name="Quiroga C."/>
        </authorList>
    </citation>
    <scope>NUCLEOTIDE SEQUENCE [LARGE SCALE GENOMIC DNA]</scope>
    <source>
        <strain evidence="2 3">Ag06-30</strain>
    </source>
</reference>
<gene>
    <name evidence="2" type="ORF">AWJ07_14190</name>
</gene>
<feature type="compositionally biased region" description="Polar residues" evidence="1">
    <location>
        <begin position="43"/>
        <end position="63"/>
    </location>
</feature>
<dbReference type="Proteomes" id="UP000055702">
    <property type="component" value="Unassembled WGS sequence"/>
</dbReference>
<dbReference type="EMBL" id="LRDC01000013">
    <property type="protein sequence ID" value="KVX02473.1"/>
    <property type="molecule type" value="Genomic_DNA"/>
</dbReference>